<dbReference type="STRING" id="1123272.SAMN02745824_3364"/>
<evidence type="ECO:0000256" key="1">
    <source>
        <dbReference type="SAM" id="Phobius"/>
    </source>
</evidence>
<feature type="transmembrane region" description="Helical" evidence="1">
    <location>
        <begin position="25"/>
        <end position="46"/>
    </location>
</feature>
<organism evidence="2 3">
    <name type="scientific">Parasphingorhabdus marina DSM 22363</name>
    <dbReference type="NCBI Taxonomy" id="1123272"/>
    <lineage>
        <taxon>Bacteria</taxon>
        <taxon>Pseudomonadati</taxon>
        <taxon>Pseudomonadota</taxon>
        <taxon>Alphaproteobacteria</taxon>
        <taxon>Sphingomonadales</taxon>
        <taxon>Sphingomonadaceae</taxon>
        <taxon>Parasphingorhabdus</taxon>
    </lineage>
</organism>
<accession>A0A1N6HMN0</accession>
<name>A0A1N6HMN0_9SPHN</name>
<dbReference type="EMBL" id="FSQW01000002">
    <property type="protein sequence ID" value="SIO21021.1"/>
    <property type="molecule type" value="Genomic_DNA"/>
</dbReference>
<keyword evidence="1" id="KW-0812">Transmembrane</keyword>
<reference evidence="3" key="1">
    <citation type="submission" date="2016-11" db="EMBL/GenBank/DDBJ databases">
        <authorList>
            <person name="Varghese N."/>
            <person name="Submissions S."/>
        </authorList>
    </citation>
    <scope>NUCLEOTIDE SEQUENCE [LARGE SCALE GENOMIC DNA]</scope>
    <source>
        <strain evidence="3">DSM 22363</strain>
    </source>
</reference>
<keyword evidence="1" id="KW-0472">Membrane</keyword>
<evidence type="ECO:0000313" key="2">
    <source>
        <dbReference type="EMBL" id="SIO21021.1"/>
    </source>
</evidence>
<keyword evidence="3" id="KW-1185">Reference proteome</keyword>
<gene>
    <name evidence="2" type="ORF">SAMN02745824_3364</name>
</gene>
<protein>
    <submittedName>
        <fullName evidence="2">Uncharacterized protein</fullName>
    </submittedName>
</protein>
<sequence length="134" mass="14477">MMVKHKHSDITIVEPKGPRARLLKLFGLVIMAGFGSTTALAGGALYPAQVITNVSFQEEGLLFFADNWPNPNNCDSTAGVMLLKTDPNCDKAYALILTAFTAGMTVQGYSDGCALHDGQSYNTIRGFKYLVVNK</sequence>
<proteinExistence type="predicted"/>
<dbReference type="Proteomes" id="UP000185192">
    <property type="component" value="Unassembled WGS sequence"/>
</dbReference>
<dbReference type="AlphaFoldDB" id="A0A1N6HMN0"/>
<evidence type="ECO:0000313" key="3">
    <source>
        <dbReference type="Proteomes" id="UP000185192"/>
    </source>
</evidence>
<keyword evidence="1" id="KW-1133">Transmembrane helix</keyword>